<comment type="function">
    <text evidence="11">Catalyzes the transformation of pimelate into pimeloyl-CoA with concomitant hydrolysis of ATP to AMP.</text>
</comment>
<comment type="subunit">
    <text evidence="3 11">Homodimer.</text>
</comment>
<dbReference type="GO" id="GO:0005524">
    <property type="term" value="F:ATP binding"/>
    <property type="evidence" value="ECO:0007669"/>
    <property type="project" value="UniProtKB-KW"/>
</dbReference>
<dbReference type="UniPathway" id="UPA00999">
    <property type="reaction ID" value="UER00351"/>
</dbReference>
<dbReference type="InterPro" id="IPR005499">
    <property type="entry name" value="BioW"/>
</dbReference>
<dbReference type="GO" id="GO:0009102">
    <property type="term" value="P:biotin biosynthetic process"/>
    <property type="evidence" value="ECO:0007669"/>
    <property type="project" value="UniProtKB-UniRule"/>
</dbReference>
<dbReference type="AlphaFoldDB" id="A0A4Y7VRN2"/>
<comment type="catalytic activity">
    <reaction evidence="10 11">
        <text>heptanedioate + ATP + CoA = 6-carboxyhexanoyl-CoA + AMP + diphosphate</text>
        <dbReference type="Rhea" id="RHEA:14781"/>
        <dbReference type="ChEBI" id="CHEBI:30616"/>
        <dbReference type="ChEBI" id="CHEBI:33019"/>
        <dbReference type="ChEBI" id="CHEBI:36165"/>
        <dbReference type="ChEBI" id="CHEBI:57287"/>
        <dbReference type="ChEBI" id="CHEBI:57360"/>
        <dbReference type="ChEBI" id="CHEBI:456215"/>
        <dbReference type="EC" id="6.2.1.14"/>
    </reaction>
</comment>
<evidence type="ECO:0000256" key="3">
    <source>
        <dbReference type="ARBA" id="ARBA00011738"/>
    </source>
</evidence>
<evidence type="ECO:0000313" key="13">
    <source>
        <dbReference type="EMBL" id="MBF9303430.1"/>
    </source>
</evidence>
<evidence type="ECO:0000256" key="11">
    <source>
        <dbReference type="HAMAP-Rule" id="MF_00668"/>
    </source>
</evidence>
<evidence type="ECO:0000256" key="2">
    <source>
        <dbReference type="ARBA" id="ARBA00005075"/>
    </source>
</evidence>
<reference evidence="13" key="2">
    <citation type="submission" date="2020-11" db="EMBL/GenBank/DDBJ databases">
        <title>Molecular epidemiology and genomic profiles of multidrug-resistant bacteria collected from clinical sources in South Africa.</title>
        <authorList>
            <person name="Asante J."/>
            <person name="Amoako D.G."/>
        </authorList>
    </citation>
    <scope>NUCLEOTIDE SEQUENCE</scope>
    <source>
        <strain evidence="13">C68</strain>
    </source>
</reference>
<evidence type="ECO:0000256" key="5">
    <source>
        <dbReference type="ARBA" id="ARBA00022598"/>
    </source>
</evidence>
<dbReference type="EC" id="6.2.1.14" evidence="4 11"/>
<reference evidence="12" key="1">
    <citation type="submission" date="2020-08" db="EMBL/GenBank/DDBJ databases">
        <title>Changes in the skin microbiome associated with squamous cell carcinoma in transplant recipients.</title>
        <authorList>
            <person name="Zaugg J."/>
            <person name="Krueger A."/>
            <person name="Lachner N."/>
        </authorList>
    </citation>
    <scope>NUCLEOTIDE SEQUENCE</scope>
    <source>
        <strain evidence="12">R5988</strain>
    </source>
</reference>
<comment type="pathway">
    <text evidence="2 11">Metabolic intermediate metabolism; pimeloyl-CoA biosynthesis; pimeloyl-CoA from pimelate: step 1/1.</text>
</comment>
<dbReference type="Proteomes" id="UP000648077">
    <property type="component" value="Unassembled WGS sequence"/>
</dbReference>
<dbReference type="NCBIfam" id="NF002360">
    <property type="entry name" value="PRK01322.1"/>
    <property type="match status" value="1"/>
</dbReference>
<dbReference type="HAMAP" id="MF_00668">
    <property type="entry name" value="BioW"/>
    <property type="match status" value="1"/>
</dbReference>
<dbReference type="GO" id="GO:0042410">
    <property type="term" value="F:6-carboxyhexanoate-CoA ligase activity"/>
    <property type="evidence" value="ECO:0007669"/>
    <property type="project" value="UniProtKB-UniRule"/>
</dbReference>
<comment type="cofactor">
    <cofactor evidence="1 11">
        <name>Mg(2+)</name>
        <dbReference type="ChEBI" id="CHEBI:18420"/>
    </cofactor>
</comment>
<keyword evidence="9 11" id="KW-0460">Magnesium</keyword>
<gene>
    <name evidence="11" type="primary">bioW</name>
    <name evidence="12" type="ORF">H3963_02675</name>
    <name evidence="13" type="ORF">I3V53_04925</name>
</gene>
<accession>A0A4Y7VRN2</accession>
<comment type="similarity">
    <text evidence="11">Belongs to the BioW family.</text>
</comment>
<proteinExistence type="inferred from homology"/>
<organism evidence="13 14">
    <name type="scientific">Staphylococcus epidermidis</name>
    <dbReference type="NCBI Taxonomy" id="1282"/>
    <lineage>
        <taxon>Bacteria</taxon>
        <taxon>Bacillati</taxon>
        <taxon>Bacillota</taxon>
        <taxon>Bacilli</taxon>
        <taxon>Bacillales</taxon>
        <taxon>Staphylococcaceae</taxon>
        <taxon>Staphylococcus</taxon>
    </lineage>
</organism>
<protein>
    <recommendedName>
        <fullName evidence="4 11">6-carboxyhexanoate--CoA ligase</fullName>
        <ecNumber evidence="4 11">6.2.1.14</ecNumber>
    </recommendedName>
    <alternativeName>
        <fullName evidence="11">Pimeloyl-CoA synthase</fullName>
    </alternativeName>
</protein>
<evidence type="ECO:0000256" key="8">
    <source>
        <dbReference type="ARBA" id="ARBA00022840"/>
    </source>
</evidence>
<dbReference type="Pfam" id="PF03744">
    <property type="entry name" value="BioW"/>
    <property type="match status" value="1"/>
</dbReference>
<dbReference type="GO" id="GO:0000287">
    <property type="term" value="F:magnesium ion binding"/>
    <property type="evidence" value="ECO:0007669"/>
    <property type="project" value="UniProtKB-UniRule"/>
</dbReference>
<evidence type="ECO:0000256" key="4">
    <source>
        <dbReference type="ARBA" id="ARBA00012984"/>
    </source>
</evidence>
<keyword evidence="5 11" id="KW-0436">Ligase</keyword>
<dbReference type="EMBL" id="JADPYN010000006">
    <property type="protein sequence ID" value="MBF9303430.1"/>
    <property type="molecule type" value="Genomic_DNA"/>
</dbReference>
<evidence type="ECO:0000313" key="12">
    <source>
        <dbReference type="EMBL" id="MBF2229362.1"/>
    </source>
</evidence>
<comment type="caution">
    <text evidence="13">The sequence shown here is derived from an EMBL/GenBank/DDBJ whole genome shotgun (WGS) entry which is preliminary data.</text>
</comment>
<evidence type="ECO:0000256" key="1">
    <source>
        <dbReference type="ARBA" id="ARBA00001946"/>
    </source>
</evidence>
<dbReference type="RefSeq" id="WP_002484649.1">
    <property type="nucleotide sequence ID" value="NZ_AP019721.1"/>
</dbReference>
<keyword evidence="8 11" id="KW-0067">ATP-binding</keyword>
<evidence type="ECO:0000256" key="6">
    <source>
        <dbReference type="ARBA" id="ARBA00022741"/>
    </source>
</evidence>
<name>A0A4Y7VRN2_STAEP</name>
<keyword evidence="7 11" id="KW-0093">Biotin biosynthesis</keyword>
<evidence type="ECO:0000256" key="7">
    <source>
        <dbReference type="ARBA" id="ARBA00022756"/>
    </source>
</evidence>
<dbReference type="GeneID" id="50017586"/>
<dbReference type="EMBL" id="JACGQI010000002">
    <property type="protein sequence ID" value="MBF2229362.1"/>
    <property type="molecule type" value="Genomic_DNA"/>
</dbReference>
<dbReference type="Proteomes" id="UP000622362">
    <property type="component" value="Unassembled WGS sequence"/>
</dbReference>
<evidence type="ECO:0000313" key="14">
    <source>
        <dbReference type="Proteomes" id="UP000622362"/>
    </source>
</evidence>
<sequence>MYSIKMRASHEDIHISGAETMCEFEDLENYLKKYFNKAFNHENGNIDFLNLKIEKVKAPIQTLVALPVVENLNDTLTQLAKQTGVSEYALNKGLEFIKNDITYTGAIILSAQTGQRLDSTEQRGIRVTQLAFKTCKCNGEISERVKDARALATCINAFEGVKAELCVSDDLHYTTGYFASPKLGYRRIFNIKEKGTRHGGRIIFVDEGINLNEYVSFLETVPKEIIEK</sequence>
<evidence type="ECO:0000256" key="10">
    <source>
        <dbReference type="ARBA" id="ARBA00049553"/>
    </source>
</evidence>
<dbReference type="OrthoDB" id="9792985at2"/>
<keyword evidence="6 11" id="KW-0547">Nucleotide-binding</keyword>
<evidence type="ECO:0000256" key="9">
    <source>
        <dbReference type="ARBA" id="ARBA00022842"/>
    </source>
</evidence>